<name>A0A7K0CU53_9NOCA</name>
<dbReference type="InterPro" id="IPR054058">
    <property type="entry name" value="HTH_67"/>
</dbReference>
<comment type="caution">
    <text evidence="1">The sequence shown here is derived from an EMBL/GenBank/DDBJ whole genome shotgun (WGS) entry which is preliminary data.</text>
</comment>
<keyword evidence="2" id="KW-1185">Reference proteome</keyword>
<evidence type="ECO:0000313" key="1">
    <source>
        <dbReference type="EMBL" id="MQY17005.1"/>
    </source>
</evidence>
<evidence type="ECO:0000313" key="2">
    <source>
        <dbReference type="Proteomes" id="UP000438448"/>
    </source>
</evidence>
<dbReference type="NCBIfam" id="NF047719">
    <property type="entry name" value="SCO6745_fam_HTH"/>
    <property type="match status" value="1"/>
</dbReference>
<dbReference type="Pfam" id="PF21863">
    <property type="entry name" value="HTH_67"/>
    <property type="match status" value="1"/>
</dbReference>
<evidence type="ECO:0008006" key="3">
    <source>
        <dbReference type="Google" id="ProtNLM"/>
    </source>
</evidence>
<protein>
    <recommendedName>
        <fullName evidence="3">SalK</fullName>
    </recommendedName>
</protein>
<sequence>MNETARRMWELLEPYHAVTYFAHESQQACEALGAKGFWMSYFALRAAPLGAVPAEVVVATFYNFHPRKVAHAIPAAWEAASPADYLRARPESVSRILHRVLGDEIHSLRITEAAELARTAALAAPIAGRPLGAANAALDWPTEPHLVLWHAQTILRESRGDAHIAALLAGGLDPCEALVIFAADGKVTADRVRTSRSWTEPEWTAATTRLRDRNLLNDSGTLTPEGHALRAWVESRTDQASQHPWNTLGPTATAHLATLVHPLTRTITTSDAFAENNPMGLPKQT</sequence>
<dbReference type="OrthoDB" id="157052at2"/>
<reference evidence="1 2" key="1">
    <citation type="submission" date="2019-10" db="EMBL/GenBank/DDBJ databases">
        <title>Nocardia macrotermitis sp. nov. and Nocardia aurantia sp. nov., isolated from the gut of fungus growing-termite Macrotermes natalensis.</title>
        <authorList>
            <person name="Benndorf R."/>
            <person name="Schwitalla J."/>
            <person name="Martin K."/>
            <person name="De Beer W."/>
            <person name="Kaster A.-K."/>
            <person name="Vollmers J."/>
            <person name="Poulsen M."/>
            <person name="Beemelmanns C."/>
        </authorList>
    </citation>
    <scope>NUCLEOTIDE SEQUENCE [LARGE SCALE GENOMIC DNA]</scope>
    <source>
        <strain evidence="1 2">RB20</strain>
    </source>
</reference>
<organism evidence="1 2">
    <name type="scientific">Nocardia macrotermitis</name>
    <dbReference type="NCBI Taxonomy" id="2585198"/>
    <lineage>
        <taxon>Bacteria</taxon>
        <taxon>Bacillati</taxon>
        <taxon>Actinomycetota</taxon>
        <taxon>Actinomycetes</taxon>
        <taxon>Mycobacteriales</taxon>
        <taxon>Nocardiaceae</taxon>
        <taxon>Nocardia</taxon>
    </lineage>
</organism>
<dbReference type="EMBL" id="WEGK01000001">
    <property type="protein sequence ID" value="MQY17005.1"/>
    <property type="molecule type" value="Genomic_DNA"/>
</dbReference>
<dbReference type="Proteomes" id="UP000438448">
    <property type="component" value="Unassembled WGS sequence"/>
</dbReference>
<proteinExistence type="predicted"/>
<gene>
    <name evidence="1" type="ORF">NRB20_00680</name>
</gene>
<accession>A0A7K0CU53</accession>
<dbReference type="RefSeq" id="WP_153407178.1">
    <property type="nucleotide sequence ID" value="NZ_WEGK01000001.1"/>
</dbReference>
<dbReference type="AlphaFoldDB" id="A0A7K0CU53"/>